<evidence type="ECO:0000313" key="4">
    <source>
        <dbReference type="EMBL" id="MCO4293424.1"/>
    </source>
</evidence>
<dbReference type="InterPro" id="IPR050362">
    <property type="entry name" value="Cation-dep_OMT"/>
</dbReference>
<name>A0A9X2JDA7_9SPHI</name>
<dbReference type="Pfam" id="PF01596">
    <property type="entry name" value="Methyltransf_3"/>
    <property type="match status" value="1"/>
</dbReference>
<evidence type="ECO:0000256" key="1">
    <source>
        <dbReference type="ARBA" id="ARBA00022603"/>
    </source>
</evidence>
<keyword evidence="3" id="KW-0949">S-adenosyl-L-methionine</keyword>
<evidence type="ECO:0000313" key="5">
    <source>
        <dbReference type="Proteomes" id="UP001155182"/>
    </source>
</evidence>
<dbReference type="AlphaFoldDB" id="A0A9X2JDA7"/>
<gene>
    <name evidence="4" type="ORF">NF867_11165</name>
</gene>
<evidence type="ECO:0000256" key="2">
    <source>
        <dbReference type="ARBA" id="ARBA00022679"/>
    </source>
</evidence>
<keyword evidence="5" id="KW-1185">Reference proteome</keyword>
<comment type="caution">
    <text evidence="4">The sequence shown here is derived from an EMBL/GenBank/DDBJ whole genome shotgun (WGS) entry which is preliminary data.</text>
</comment>
<evidence type="ECO:0000256" key="3">
    <source>
        <dbReference type="ARBA" id="ARBA00022691"/>
    </source>
</evidence>
<dbReference type="GO" id="GO:0008171">
    <property type="term" value="F:O-methyltransferase activity"/>
    <property type="evidence" value="ECO:0007669"/>
    <property type="project" value="InterPro"/>
</dbReference>
<accession>A0A9X2JDA7</accession>
<proteinExistence type="predicted"/>
<dbReference type="PANTHER" id="PTHR10509">
    <property type="entry name" value="O-METHYLTRANSFERASE-RELATED"/>
    <property type="match status" value="1"/>
</dbReference>
<dbReference type="PROSITE" id="PS51682">
    <property type="entry name" value="SAM_OMT_I"/>
    <property type="match status" value="1"/>
</dbReference>
<dbReference type="EMBL" id="JAMWYS010000036">
    <property type="protein sequence ID" value="MCO4293424.1"/>
    <property type="molecule type" value="Genomic_DNA"/>
</dbReference>
<keyword evidence="2" id="KW-0808">Transferase</keyword>
<dbReference type="GO" id="GO:0032259">
    <property type="term" value="P:methylation"/>
    <property type="evidence" value="ECO:0007669"/>
    <property type="project" value="UniProtKB-KW"/>
</dbReference>
<dbReference type="InterPro" id="IPR029063">
    <property type="entry name" value="SAM-dependent_MTases_sf"/>
</dbReference>
<dbReference type="PANTHER" id="PTHR10509:SF14">
    <property type="entry name" value="CAFFEOYL-COA O-METHYLTRANSFERASE 3-RELATED"/>
    <property type="match status" value="1"/>
</dbReference>
<organism evidence="4 5">
    <name type="scientific">Solitalea agri</name>
    <dbReference type="NCBI Taxonomy" id="2953739"/>
    <lineage>
        <taxon>Bacteria</taxon>
        <taxon>Pseudomonadati</taxon>
        <taxon>Bacteroidota</taxon>
        <taxon>Sphingobacteriia</taxon>
        <taxon>Sphingobacteriales</taxon>
        <taxon>Sphingobacteriaceae</taxon>
        <taxon>Solitalea</taxon>
    </lineage>
</organism>
<keyword evidence="1" id="KW-0489">Methyltransferase</keyword>
<dbReference type="Proteomes" id="UP001155182">
    <property type="component" value="Unassembled WGS sequence"/>
</dbReference>
<sequence>MDIINKKINSYVETHTDIEPAILQLLNRETHLKILLPRMLSGHFQGRTLSMLSKMIKPKRILEIGTYTGYSAICLAEGLEEDGLLTTLDINEELEPFVRSFFEKAGVQNKIDYRIGNAVEIIPTIDEEFDMIFIDADKKNNGNYYDLVFDKLKHGGYILADNVLWSGKVIDENPDKDTKLVMAFNEKVQNDDRVENILLPIRDGIMIIRKK</sequence>
<dbReference type="GO" id="GO:0008757">
    <property type="term" value="F:S-adenosylmethionine-dependent methyltransferase activity"/>
    <property type="evidence" value="ECO:0007669"/>
    <property type="project" value="TreeGrafter"/>
</dbReference>
<dbReference type="RefSeq" id="WP_252588072.1">
    <property type="nucleotide sequence ID" value="NZ_JAMWYS010000036.1"/>
</dbReference>
<dbReference type="Gene3D" id="3.40.50.150">
    <property type="entry name" value="Vaccinia Virus protein VP39"/>
    <property type="match status" value="1"/>
</dbReference>
<dbReference type="SUPFAM" id="SSF53335">
    <property type="entry name" value="S-adenosyl-L-methionine-dependent methyltransferases"/>
    <property type="match status" value="1"/>
</dbReference>
<reference evidence="4" key="1">
    <citation type="submission" date="2022-06" db="EMBL/GenBank/DDBJ databases">
        <title>Solitalea sp. MAHUQ-68 isolated from rhizospheric soil.</title>
        <authorList>
            <person name="Huq M.A."/>
        </authorList>
    </citation>
    <scope>NUCLEOTIDE SEQUENCE</scope>
    <source>
        <strain evidence="4">MAHUQ-68</strain>
    </source>
</reference>
<dbReference type="CDD" id="cd02440">
    <property type="entry name" value="AdoMet_MTases"/>
    <property type="match status" value="1"/>
</dbReference>
<dbReference type="InterPro" id="IPR002935">
    <property type="entry name" value="SAM_O-MeTrfase"/>
</dbReference>
<protein>
    <submittedName>
        <fullName evidence="4">O-methyltransferase</fullName>
    </submittedName>
</protein>